<sequence length="651" mass="71327">MAHRPSKRTKKTLLGGGAVVVLAGLNAPAALSFATEQYHAYEIAQPEYMAKYGAWHDVDIPKKYRTNAIHAALLHTGKVLIIAGSGNKQDHFDAGTFDTVLWNPKDNSFKKIPTPEDFFCGGHAQLPDGKLLVAGGTARYELLDGEVKRAGGGMRVKNESPDKAVTIKRGTKFRSPSGVEYVSKFDVTVPRAKREFKISYDESGQMKPWQTKTIAAEARVFVEAVAEGPQSVATDRAQYEIEGLTGKNANDVYGLAEKITLDKQDFQGIRAAYEFDPKAEKYIPVAPMNEARWYPTLTTLQDGRVLAVSGLDDVGVILAGDNEIYDPKTKQWSKGPFRYFPTYPSLFLTKSGKLFYSGANAGYGPADKGREPGLWDVQKNTFTKIGGLNATDQLETASSLLLPPAQDQRFMLLGGGGVGESKKATPRTAVVDLKEASPVFRTGPELPQGTRYLNSVIMPDDSVFTSGGSADYRGRGGSNILKAQFYDPKTNAFREAADPTVGRNYHSEALLLPDGRVATFGSDSLFGDKDNTKLGKFEQRMEVYTPPYLYRDKDKRPALGDGPEAAAGDGRATFRTDHPERVVKARLMRPSAVTHTTDVEQRSIELGLTKDKNSVTITVPKDRALVPPGWYMVFVTDQEGTPSEAKWLRVD</sequence>
<protein>
    <submittedName>
        <fullName evidence="5">Kelch motif-containing protein</fullName>
    </submittedName>
</protein>
<feature type="signal peptide" evidence="2">
    <location>
        <begin position="1"/>
        <end position="29"/>
    </location>
</feature>
<dbReference type="AlphaFoldDB" id="A0AAU2V1W5"/>
<feature type="domain" description="GlxA-like beta barrel" evidence="4">
    <location>
        <begin position="149"/>
        <end position="259"/>
    </location>
</feature>
<evidence type="ECO:0000259" key="4">
    <source>
        <dbReference type="Pfam" id="PF21110"/>
    </source>
</evidence>
<dbReference type="EMBL" id="CP108318">
    <property type="protein sequence ID" value="WTW61383.1"/>
    <property type="molecule type" value="Genomic_DNA"/>
</dbReference>
<feature type="domain" description="Galactose oxidase-like Early set" evidence="3">
    <location>
        <begin position="570"/>
        <end position="650"/>
    </location>
</feature>
<dbReference type="Pfam" id="PF09118">
    <property type="entry name" value="GO-like_E_set"/>
    <property type="match status" value="1"/>
</dbReference>
<dbReference type="SUPFAM" id="SSF81296">
    <property type="entry name" value="E set domains"/>
    <property type="match status" value="1"/>
</dbReference>
<dbReference type="GO" id="GO:0005975">
    <property type="term" value="P:carbohydrate metabolic process"/>
    <property type="evidence" value="ECO:0007669"/>
    <property type="project" value="UniProtKB-ARBA"/>
</dbReference>
<dbReference type="InterPro" id="IPR037293">
    <property type="entry name" value="Gal_Oxidase_central_sf"/>
</dbReference>
<dbReference type="Pfam" id="PF21110">
    <property type="entry name" value="GlxA"/>
    <property type="match status" value="1"/>
</dbReference>
<feature type="chain" id="PRO_5043581170" evidence="2">
    <location>
        <begin position="30"/>
        <end position="651"/>
    </location>
</feature>
<feature type="region of interest" description="Disordered" evidence="1">
    <location>
        <begin position="552"/>
        <end position="572"/>
    </location>
</feature>
<evidence type="ECO:0000256" key="1">
    <source>
        <dbReference type="SAM" id="MobiDB-lite"/>
    </source>
</evidence>
<organism evidence="5">
    <name type="scientific">Streptomyces sp. NBC_00003</name>
    <dbReference type="NCBI Taxonomy" id="2903608"/>
    <lineage>
        <taxon>Bacteria</taxon>
        <taxon>Bacillati</taxon>
        <taxon>Actinomycetota</taxon>
        <taxon>Actinomycetes</taxon>
        <taxon>Kitasatosporales</taxon>
        <taxon>Streptomycetaceae</taxon>
        <taxon>Streptomyces</taxon>
    </lineage>
</organism>
<name>A0AAU2V1W5_9ACTN</name>
<evidence type="ECO:0000259" key="3">
    <source>
        <dbReference type="Pfam" id="PF09118"/>
    </source>
</evidence>
<dbReference type="InterPro" id="IPR049305">
    <property type="entry name" value="GlxA-like_b-barrel"/>
</dbReference>
<keyword evidence="2" id="KW-0732">Signal</keyword>
<evidence type="ECO:0000313" key="5">
    <source>
        <dbReference type="EMBL" id="WTW61383.1"/>
    </source>
</evidence>
<reference evidence="5" key="1">
    <citation type="submission" date="2022-10" db="EMBL/GenBank/DDBJ databases">
        <title>The complete genomes of actinobacterial strains from the NBC collection.</title>
        <authorList>
            <person name="Joergensen T.S."/>
            <person name="Alvarez Arevalo M."/>
            <person name="Sterndorff E.B."/>
            <person name="Faurdal D."/>
            <person name="Vuksanovic O."/>
            <person name="Mourched A.-S."/>
            <person name="Charusanti P."/>
            <person name="Shaw S."/>
            <person name="Blin K."/>
            <person name="Weber T."/>
        </authorList>
    </citation>
    <scope>NUCLEOTIDE SEQUENCE</scope>
    <source>
        <strain evidence="5">NBC_00003</strain>
    </source>
</reference>
<dbReference type="PANTHER" id="PTHR32208:SF21">
    <property type="entry name" value="LOW QUALITY PROTEIN: ALDEHYDE OXIDASE GLOX-LIKE"/>
    <property type="match status" value="1"/>
</dbReference>
<accession>A0AAU2V1W5</accession>
<dbReference type="CDD" id="cd02851">
    <property type="entry name" value="E_set_GO_C"/>
    <property type="match status" value="1"/>
</dbReference>
<evidence type="ECO:0000256" key="2">
    <source>
        <dbReference type="SAM" id="SignalP"/>
    </source>
</evidence>
<gene>
    <name evidence="5" type="ORF">OG549_12370</name>
</gene>
<dbReference type="InterPro" id="IPR014756">
    <property type="entry name" value="Ig_E-set"/>
</dbReference>
<dbReference type="PANTHER" id="PTHR32208">
    <property type="entry name" value="SECRETED PROTEIN-RELATED"/>
    <property type="match status" value="1"/>
</dbReference>
<proteinExistence type="predicted"/>
<dbReference type="InterPro" id="IPR013783">
    <property type="entry name" value="Ig-like_fold"/>
</dbReference>
<dbReference type="Gene3D" id="2.130.10.80">
    <property type="entry name" value="Galactose oxidase/kelch, beta-propeller"/>
    <property type="match status" value="2"/>
</dbReference>
<dbReference type="InterPro" id="IPR015202">
    <property type="entry name" value="GO-like_E_set"/>
</dbReference>
<dbReference type="Gene3D" id="2.60.40.10">
    <property type="entry name" value="Immunoglobulins"/>
    <property type="match status" value="1"/>
</dbReference>
<dbReference type="InterPro" id="IPR011043">
    <property type="entry name" value="Gal_Oxase/kelch_b-propeller"/>
</dbReference>
<dbReference type="SUPFAM" id="SSF50965">
    <property type="entry name" value="Galactose oxidase, central domain"/>
    <property type="match status" value="2"/>
</dbReference>